<protein>
    <submittedName>
        <fullName evidence="1">Glycopeptide</fullName>
    </submittedName>
</protein>
<evidence type="ECO:0000313" key="2">
    <source>
        <dbReference type="Proteomes" id="UP000308600"/>
    </source>
</evidence>
<gene>
    <name evidence="1" type="ORF">BDN72DRAFT_771676</name>
</gene>
<dbReference type="Proteomes" id="UP000308600">
    <property type="component" value="Unassembled WGS sequence"/>
</dbReference>
<dbReference type="EMBL" id="ML208399">
    <property type="protein sequence ID" value="TFK66619.1"/>
    <property type="molecule type" value="Genomic_DNA"/>
</dbReference>
<keyword evidence="2" id="KW-1185">Reference proteome</keyword>
<name>A0ACD3AMZ6_9AGAR</name>
<organism evidence="1 2">
    <name type="scientific">Pluteus cervinus</name>
    <dbReference type="NCBI Taxonomy" id="181527"/>
    <lineage>
        <taxon>Eukaryota</taxon>
        <taxon>Fungi</taxon>
        <taxon>Dikarya</taxon>
        <taxon>Basidiomycota</taxon>
        <taxon>Agaricomycotina</taxon>
        <taxon>Agaricomycetes</taxon>
        <taxon>Agaricomycetidae</taxon>
        <taxon>Agaricales</taxon>
        <taxon>Pluteineae</taxon>
        <taxon>Pluteaceae</taxon>
        <taxon>Pluteus</taxon>
    </lineage>
</organism>
<evidence type="ECO:0000313" key="1">
    <source>
        <dbReference type="EMBL" id="TFK66619.1"/>
    </source>
</evidence>
<proteinExistence type="predicted"/>
<accession>A0ACD3AMZ6</accession>
<sequence>MFSFAKALTTLLAVAFIGVQAERHVVHFDNRCQRGTPTLVRRGQILSRGWDYVTDGVLDATIAYLQTGNCGLNGEGCTTVELTLKNPNCPGCGSSVDISMISPYVYVLAWNGVSTGFGYYNGCDGAGANCKSFGNGPNCNTAFHGSNDNWVQVQCQNNDVNLAVTFCM</sequence>
<reference evidence="1 2" key="1">
    <citation type="journal article" date="2019" name="Nat. Ecol. Evol.">
        <title>Megaphylogeny resolves global patterns of mushroom evolution.</title>
        <authorList>
            <person name="Varga T."/>
            <person name="Krizsan K."/>
            <person name="Foldi C."/>
            <person name="Dima B."/>
            <person name="Sanchez-Garcia M."/>
            <person name="Sanchez-Ramirez S."/>
            <person name="Szollosi G.J."/>
            <person name="Szarkandi J.G."/>
            <person name="Papp V."/>
            <person name="Albert L."/>
            <person name="Andreopoulos W."/>
            <person name="Angelini C."/>
            <person name="Antonin V."/>
            <person name="Barry K.W."/>
            <person name="Bougher N.L."/>
            <person name="Buchanan P."/>
            <person name="Buyck B."/>
            <person name="Bense V."/>
            <person name="Catcheside P."/>
            <person name="Chovatia M."/>
            <person name="Cooper J."/>
            <person name="Damon W."/>
            <person name="Desjardin D."/>
            <person name="Finy P."/>
            <person name="Geml J."/>
            <person name="Haridas S."/>
            <person name="Hughes K."/>
            <person name="Justo A."/>
            <person name="Karasinski D."/>
            <person name="Kautmanova I."/>
            <person name="Kiss B."/>
            <person name="Kocsube S."/>
            <person name="Kotiranta H."/>
            <person name="LaButti K.M."/>
            <person name="Lechner B.E."/>
            <person name="Liimatainen K."/>
            <person name="Lipzen A."/>
            <person name="Lukacs Z."/>
            <person name="Mihaltcheva S."/>
            <person name="Morgado L.N."/>
            <person name="Niskanen T."/>
            <person name="Noordeloos M.E."/>
            <person name="Ohm R.A."/>
            <person name="Ortiz-Santana B."/>
            <person name="Ovrebo C."/>
            <person name="Racz N."/>
            <person name="Riley R."/>
            <person name="Savchenko A."/>
            <person name="Shiryaev A."/>
            <person name="Soop K."/>
            <person name="Spirin V."/>
            <person name="Szebenyi C."/>
            <person name="Tomsovsky M."/>
            <person name="Tulloss R.E."/>
            <person name="Uehling J."/>
            <person name="Grigoriev I.V."/>
            <person name="Vagvolgyi C."/>
            <person name="Papp T."/>
            <person name="Martin F.M."/>
            <person name="Miettinen O."/>
            <person name="Hibbett D.S."/>
            <person name="Nagy L.G."/>
        </authorList>
    </citation>
    <scope>NUCLEOTIDE SEQUENCE [LARGE SCALE GENOMIC DNA]</scope>
    <source>
        <strain evidence="1 2">NL-1719</strain>
    </source>
</reference>